<gene>
    <name evidence="2" type="ORF">MELLADRAFT_88155</name>
</gene>
<keyword evidence="1" id="KW-0732">Signal</keyword>
<organism evidence="3">
    <name type="scientific">Melampsora larici-populina (strain 98AG31 / pathotype 3-4-7)</name>
    <name type="common">Poplar leaf rust fungus</name>
    <dbReference type="NCBI Taxonomy" id="747676"/>
    <lineage>
        <taxon>Eukaryota</taxon>
        <taxon>Fungi</taxon>
        <taxon>Dikarya</taxon>
        <taxon>Basidiomycota</taxon>
        <taxon>Pucciniomycotina</taxon>
        <taxon>Pucciniomycetes</taxon>
        <taxon>Pucciniales</taxon>
        <taxon>Melampsoraceae</taxon>
        <taxon>Melampsora</taxon>
    </lineage>
</organism>
<dbReference type="AlphaFoldDB" id="F4RQR8"/>
<dbReference type="HOGENOM" id="CLU_1661148_0_0_1"/>
<feature type="chain" id="PRO_5003315455" evidence="1">
    <location>
        <begin position="21"/>
        <end position="159"/>
    </location>
</feature>
<dbReference type="InParanoid" id="F4RQR8"/>
<dbReference type="EMBL" id="GL883114">
    <property type="protein sequence ID" value="EGG05085.1"/>
    <property type="molecule type" value="Genomic_DNA"/>
</dbReference>
<protein>
    <submittedName>
        <fullName evidence="2">Secreted protein</fullName>
    </submittedName>
</protein>
<dbReference type="VEuPathDB" id="FungiDB:MELLADRAFT_88155"/>
<accession>F4RQR8</accession>
<feature type="signal peptide" evidence="1">
    <location>
        <begin position="1"/>
        <end position="20"/>
    </location>
</feature>
<evidence type="ECO:0000256" key="1">
    <source>
        <dbReference type="SAM" id="SignalP"/>
    </source>
</evidence>
<dbReference type="InterPro" id="IPR036908">
    <property type="entry name" value="RlpA-like_sf"/>
</dbReference>
<dbReference type="OrthoDB" id="3361140at2759"/>
<dbReference type="Proteomes" id="UP000001072">
    <property type="component" value="Unassembled WGS sequence"/>
</dbReference>
<name>F4RQR8_MELLP</name>
<dbReference type="GeneID" id="18934785"/>
<keyword evidence="3" id="KW-1185">Reference proteome</keyword>
<evidence type="ECO:0000313" key="2">
    <source>
        <dbReference type="EMBL" id="EGG05085.1"/>
    </source>
</evidence>
<reference evidence="3" key="1">
    <citation type="journal article" date="2011" name="Proc. Natl. Acad. Sci. U.S.A.">
        <title>Obligate biotrophy features unraveled by the genomic analysis of rust fungi.</title>
        <authorList>
            <person name="Duplessis S."/>
            <person name="Cuomo C.A."/>
            <person name="Lin Y.-C."/>
            <person name="Aerts A."/>
            <person name="Tisserant E."/>
            <person name="Veneault-Fourrey C."/>
            <person name="Joly D.L."/>
            <person name="Hacquard S."/>
            <person name="Amselem J."/>
            <person name="Cantarel B.L."/>
            <person name="Chiu R."/>
            <person name="Coutinho P.M."/>
            <person name="Feau N."/>
            <person name="Field M."/>
            <person name="Frey P."/>
            <person name="Gelhaye E."/>
            <person name="Goldberg J."/>
            <person name="Grabherr M.G."/>
            <person name="Kodira C.D."/>
            <person name="Kohler A."/>
            <person name="Kuees U."/>
            <person name="Lindquist E.A."/>
            <person name="Lucas S.M."/>
            <person name="Mago R."/>
            <person name="Mauceli E."/>
            <person name="Morin E."/>
            <person name="Murat C."/>
            <person name="Pangilinan J.L."/>
            <person name="Park R."/>
            <person name="Pearson M."/>
            <person name="Quesneville H."/>
            <person name="Rouhier N."/>
            <person name="Sakthikumar S."/>
            <person name="Salamov A.A."/>
            <person name="Schmutz J."/>
            <person name="Selles B."/>
            <person name="Shapiro H."/>
            <person name="Tanguay P."/>
            <person name="Tuskan G.A."/>
            <person name="Henrissat B."/>
            <person name="Van de Peer Y."/>
            <person name="Rouze P."/>
            <person name="Ellis J.G."/>
            <person name="Dodds P.N."/>
            <person name="Schein J.E."/>
            <person name="Zhong S."/>
            <person name="Hamelin R.C."/>
            <person name="Grigoriev I.V."/>
            <person name="Szabo L.J."/>
            <person name="Martin F."/>
        </authorList>
    </citation>
    <scope>NUCLEOTIDE SEQUENCE [LARGE SCALE GENOMIC DNA]</scope>
    <source>
        <strain evidence="3">98AG31 / pathotype 3-4-7</strain>
    </source>
</reference>
<dbReference type="KEGG" id="mlr:MELLADRAFT_88155"/>
<proteinExistence type="predicted"/>
<dbReference type="RefSeq" id="XP_007411450.1">
    <property type="nucleotide sequence ID" value="XM_007411388.1"/>
</dbReference>
<dbReference type="Gene3D" id="2.40.40.10">
    <property type="entry name" value="RlpA-like domain"/>
    <property type="match status" value="1"/>
</dbReference>
<sequence length="159" mass="16337">MLFIPALVSALFLSAMGVHGSSQCAIWKQKSGSALQTTAQNIAGSPGSSVGACGVSYAEGTRFVMLWNALNSNVQRPAGSTPGWLTGATKQNCGKQVKVTANNKSVIGVVVESGSFSQSPLGEKIGCSSISISNQMMTDLGAHGGVKLPVTWEFVGAPF</sequence>
<evidence type="ECO:0000313" key="3">
    <source>
        <dbReference type="Proteomes" id="UP000001072"/>
    </source>
</evidence>